<proteinExistence type="predicted"/>
<evidence type="ECO:0000313" key="2">
    <source>
        <dbReference type="Proteomes" id="UP000015103"/>
    </source>
</evidence>
<evidence type="ECO:0000313" key="1">
    <source>
        <dbReference type="EnsemblMetazoa" id="RPRC007737-PA"/>
    </source>
</evidence>
<dbReference type="AlphaFoldDB" id="T1HUL7"/>
<organism evidence="1 2">
    <name type="scientific">Rhodnius prolixus</name>
    <name type="common">Triatomid bug</name>
    <dbReference type="NCBI Taxonomy" id="13249"/>
    <lineage>
        <taxon>Eukaryota</taxon>
        <taxon>Metazoa</taxon>
        <taxon>Ecdysozoa</taxon>
        <taxon>Arthropoda</taxon>
        <taxon>Hexapoda</taxon>
        <taxon>Insecta</taxon>
        <taxon>Pterygota</taxon>
        <taxon>Neoptera</taxon>
        <taxon>Paraneoptera</taxon>
        <taxon>Hemiptera</taxon>
        <taxon>Heteroptera</taxon>
        <taxon>Panheteroptera</taxon>
        <taxon>Cimicomorpha</taxon>
        <taxon>Reduviidae</taxon>
        <taxon>Triatominae</taxon>
        <taxon>Rhodnius</taxon>
    </lineage>
</organism>
<keyword evidence="2" id="KW-1185">Reference proteome</keyword>
<dbReference type="HOGENOM" id="CLU_1847592_0_0_1"/>
<dbReference type="InParanoid" id="T1HUL7"/>
<protein>
    <submittedName>
        <fullName evidence="1">Uncharacterized protein</fullName>
    </submittedName>
</protein>
<dbReference type="EMBL" id="ACPB03010394">
    <property type="status" value="NOT_ANNOTATED_CDS"/>
    <property type="molecule type" value="Genomic_DNA"/>
</dbReference>
<dbReference type="Proteomes" id="UP000015103">
    <property type="component" value="Unassembled WGS sequence"/>
</dbReference>
<name>T1HUL7_RHOPR</name>
<sequence>MGNPLDEAIIQEPFMVLQQQPINQPKQTDAKAITKRRKTTINHPTEENYIVCAWLTCSCCGYQTLDTTNFEEHVKVHKNELINESLVVQDAGTKMIIETLENSVEEDKEFYEPELQTEILLPKTPLNVKDPVGISGKWF</sequence>
<accession>T1HUL7</accession>
<dbReference type="VEuPathDB" id="VectorBase:RPRC007737"/>
<dbReference type="EnsemblMetazoa" id="RPRC007737-RA">
    <property type="protein sequence ID" value="RPRC007737-PA"/>
    <property type="gene ID" value="RPRC007737"/>
</dbReference>
<reference evidence="1" key="1">
    <citation type="submission" date="2015-05" db="UniProtKB">
        <authorList>
            <consortium name="EnsemblMetazoa"/>
        </authorList>
    </citation>
    <scope>IDENTIFICATION</scope>
</reference>